<evidence type="ECO:0000256" key="3">
    <source>
        <dbReference type="PIRSR" id="PIRSR004848-1"/>
    </source>
</evidence>
<dbReference type="PANTHER" id="PTHR10146:SF14">
    <property type="entry name" value="PYRIDOXAL PHOSPHATE HOMEOSTASIS PROTEIN"/>
    <property type="match status" value="1"/>
</dbReference>
<dbReference type="Pfam" id="PF01168">
    <property type="entry name" value="Ala_racemase_N"/>
    <property type="match status" value="1"/>
</dbReference>
<dbReference type="InterPro" id="IPR029066">
    <property type="entry name" value="PLP-binding_barrel"/>
</dbReference>
<dbReference type="FunFam" id="3.20.20.10:FF:000018">
    <property type="entry name" value="Pyridoxal phosphate homeostasis protein"/>
    <property type="match status" value="1"/>
</dbReference>
<evidence type="ECO:0000256" key="4">
    <source>
        <dbReference type="RuleBase" id="RU004514"/>
    </source>
</evidence>
<dbReference type="HAMAP" id="MF_02087">
    <property type="entry name" value="PLP_homeostasis"/>
    <property type="match status" value="1"/>
</dbReference>
<dbReference type="OrthoDB" id="9804072at2"/>
<reference evidence="6 7" key="1">
    <citation type="journal article" date="2017" name="Int. J. Syst. Evol. Microbiol.">
        <title>Achromobacter aloeverae sp. nov., isolated from the root of Aloe vera (L.) Burm.f.</title>
        <authorList>
            <person name="Kuncharoen N."/>
            <person name="Muramatsu Y."/>
            <person name="Shibata C."/>
            <person name="Kamakura Y."/>
            <person name="Nakagawa Y."/>
            <person name="Tanasupawat S."/>
        </authorList>
    </citation>
    <scope>NUCLEOTIDE SEQUENCE [LARGE SCALE GENOMIC DNA]</scope>
    <source>
        <strain evidence="6 7">AVA-1</strain>
    </source>
</reference>
<dbReference type="EMBL" id="PYAL01000005">
    <property type="protein sequence ID" value="RXN86848.1"/>
    <property type="molecule type" value="Genomic_DNA"/>
</dbReference>
<protein>
    <recommendedName>
        <fullName evidence="2">Pyridoxal phosphate homeostasis protein</fullName>
        <shortName evidence="2">PLP homeostasis protein</shortName>
    </recommendedName>
</protein>
<dbReference type="Proteomes" id="UP000290849">
    <property type="component" value="Unassembled WGS sequence"/>
</dbReference>
<keyword evidence="1 2" id="KW-0663">Pyridoxal phosphate</keyword>
<comment type="caution">
    <text evidence="6">The sequence shown here is derived from an EMBL/GenBank/DDBJ whole genome shotgun (WGS) entry which is preliminary data.</text>
</comment>
<evidence type="ECO:0000313" key="6">
    <source>
        <dbReference type="EMBL" id="RXN86848.1"/>
    </source>
</evidence>
<accession>A0A4V1MRX6</accession>
<comment type="cofactor">
    <cofactor evidence="3">
        <name>pyridoxal 5'-phosphate</name>
        <dbReference type="ChEBI" id="CHEBI:597326"/>
    </cofactor>
</comment>
<dbReference type="InterPro" id="IPR011078">
    <property type="entry name" value="PyrdxlP_homeostasis"/>
</dbReference>
<keyword evidence="7" id="KW-1185">Reference proteome</keyword>
<name>A0A4V1MRX6_9BURK</name>
<dbReference type="PANTHER" id="PTHR10146">
    <property type="entry name" value="PROLINE SYNTHETASE CO-TRANSCRIBED BACTERIAL HOMOLOG PROTEIN"/>
    <property type="match status" value="1"/>
</dbReference>
<evidence type="ECO:0000259" key="5">
    <source>
        <dbReference type="Pfam" id="PF01168"/>
    </source>
</evidence>
<dbReference type="CDD" id="cd00635">
    <property type="entry name" value="PLPDE_III_YBL036c_like"/>
    <property type="match status" value="1"/>
</dbReference>
<dbReference type="RefSeq" id="WP_129151848.1">
    <property type="nucleotide sequence ID" value="NZ_JBHSDO010000012.1"/>
</dbReference>
<dbReference type="InterPro" id="IPR001608">
    <property type="entry name" value="Ala_racemase_N"/>
</dbReference>
<dbReference type="PIRSF" id="PIRSF004848">
    <property type="entry name" value="YBL036c_PLPDEIII"/>
    <property type="match status" value="1"/>
</dbReference>
<feature type="domain" description="Alanine racemase N-terminal" evidence="5">
    <location>
        <begin position="38"/>
        <end position="269"/>
    </location>
</feature>
<sequence>MPAWAEPVPATLFFVHFISLVTVSDSDYAFAARFATRLAAIQARIDTACRRVGRDPAGVALLPVSKTFGVDLIRAAASCGLRRFGENRMQEVREKAPLLADCAIDWVVIGHLQTNKAKDAAALAAEVQSLDRLDLAQALDRRLRPAGRVLDVLVQVKTSDEPSKFGLDGDDLPAFLRALAADHPSLRVRGLMTLAVNSDDEQAVRACFRRLRELRDAARAGGLVAAAWRTEGDQGGLDRLSMGMSGDFELAIEEGSTEVRIGSALFGARDYPAA</sequence>
<proteinExistence type="inferred from homology"/>
<evidence type="ECO:0000256" key="2">
    <source>
        <dbReference type="HAMAP-Rule" id="MF_02087"/>
    </source>
</evidence>
<evidence type="ECO:0000256" key="1">
    <source>
        <dbReference type="ARBA" id="ARBA00022898"/>
    </source>
</evidence>
<dbReference type="Gene3D" id="3.20.20.10">
    <property type="entry name" value="Alanine racemase"/>
    <property type="match status" value="1"/>
</dbReference>
<feature type="modified residue" description="N6-(pyridoxal phosphate)lysine" evidence="2 3">
    <location>
        <position position="66"/>
    </location>
</feature>
<dbReference type="NCBIfam" id="TIGR00044">
    <property type="entry name" value="YggS family pyridoxal phosphate-dependent enzyme"/>
    <property type="match status" value="1"/>
</dbReference>
<organism evidence="6 7">
    <name type="scientific">Achromobacter aloeverae</name>
    <dbReference type="NCBI Taxonomy" id="1750518"/>
    <lineage>
        <taxon>Bacteria</taxon>
        <taxon>Pseudomonadati</taxon>
        <taxon>Pseudomonadota</taxon>
        <taxon>Betaproteobacteria</taxon>
        <taxon>Burkholderiales</taxon>
        <taxon>Alcaligenaceae</taxon>
        <taxon>Achromobacter</taxon>
    </lineage>
</organism>
<comment type="function">
    <text evidence="2">Pyridoxal 5'-phosphate (PLP)-binding protein, which is involved in PLP homeostasis.</text>
</comment>
<comment type="similarity">
    <text evidence="2 4">Belongs to the pyridoxal phosphate-binding protein YggS/PROSC family.</text>
</comment>
<dbReference type="GO" id="GO:0030170">
    <property type="term" value="F:pyridoxal phosphate binding"/>
    <property type="evidence" value="ECO:0007669"/>
    <property type="project" value="UniProtKB-UniRule"/>
</dbReference>
<dbReference type="AlphaFoldDB" id="A0A4V1MRX6"/>
<gene>
    <name evidence="6" type="ORF">C7R54_18230</name>
</gene>
<dbReference type="SUPFAM" id="SSF51419">
    <property type="entry name" value="PLP-binding barrel"/>
    <property type="match status" value="1"/>
</dbReference>
<evidence type="ECO:0000313" key="7">
    <source>
        <dbReference type="Proteomes" id="UP000290849"/>
    </source>
</evidence>